<dbReference type="PATRIC" id="fig|151081.8.peg.3774"/>
<evidence type="ECO:0000256" key="1">
    <source>
        <dbReference type="SAM" id="SignalP"/>
    </source>
</evidence>
<evidence type="ECO:0000259" key="2">
    <source>
        <dbReference type="PROSITE" id="PS50222"/>
    </source>
</evidence>
<dbReference type="GeneID" id="58230499"/>
<dbReference type="InterPro" id="IPR018247">
    <property type="entry name" value="EF_Hand_1_Ca_BS"/>
</dbReference>
<dbReference type="Pfam" id="PF13202">
    <property type="entry name" value="EF-hand_5"/>
    <property type="match status" value="2"/>
</dbReference>
<dbReference type="InterPro" id="IPR011992">
    <property type="entry name" value="EF-hand-dom_pair"/>
</dbReference>
<feature type="chain" id="PRO_5002474574" evidence="1">
    <location>
        <begin position="22"/>
        <end position="72"/>
    </location>
</feature>
<organism evidence="3 4">
    <name type="scientific">Pseudoalteromonas ruthenica</name>
    <dbReference type="NCBI Taxonomy" id="151081"/>
    <lineage>
        <taxon>Bacteria</taxon>
        <taxon>Pseudomonadati</taxon>
        <taxon>Pseudomonadota</taxon>
        <taxon>Gammaproteobacteria</taxon>
        <taxon>Alteromonadales</taxon>
        <taxon>Pseudoalteromonadaceae</taxon>
        <taxon>Pseudoalteromonas</taxon>
    </lineage>
</organism>
<accession>A0A0F4PG67</accession>
<dbReference type="PROSITE" id="PS00018">
    <property type="entry name" value="EF_HAND_1"/>
    <property type="match status" value="1"/>
</dbReference>
<dbReference type="GO" id="GO:0005509">
    <property type="term" value="F:calcium ion binding"/>
    <property type="evidence" value="ECO:0007669"/>
    <property type="project" value="InterPro"/>
</dbReference>
<sequence>MKTMKHTVALMALVGASSAFALDADFNTIDADGNGAISMEEASKYPELMSQFKDLDTDMNGELSEQEFAKAQ</sequence>
<comment type="caution">
    <text evidence="3">The sequence shown here is derived from an EMBL/GenBank/DDBJ whole genome shotgun (WGS) entry which is preliminary data.</text>
</comment>
<dbReference type="AlphaFoldDB" id="A0A0F4PG67"/>
<protein>
    <submittedName>
        <fullName evidence="3">Calmodulin</fullName>
    </submittedName>
</protein>
<dbReference type="EMBL" id="JXXZ01000026">
    <property type="protein sequence ID" value="KJY94878.1"/>
    <property type="molecule type" value="Genomic_DNA"/>
</dbReference>
<evidence type="ECO:0000313" key="3">
    <source>
        <dbReference type="EMBL" id="KJY94878.1"/>
    </source>
</evidence>
<keyword evidence="4" id="KW-1185">Reference proteome</keyword>
<dbReference type="Gene3D" id="1.10.238.10">
    <property type="entry name" value="EF-hand"/>
    <property type="match status" value="1"/>
</dbReference>
<gene>
    <name evidence="3" type="ORF">TW72_18540</name>
</gene>
<dbReference type="OrthoDB" id="6304513at2"/>
<dbReference type="SUPFAM" id="SSF47473">
    <property type="entry name" value="EF-hand"/>
    <property type="match status" value="1"/>
</dbReference>
<feature type="domain" description="EF-hand" evidence="2">
    <location>
        <begin position="43"/>
        <end position="72"/>
    </location>
</feature>
<feature type="signal peptide" evidence="1">
    <location>
        <begin position="1"/>
        <end position="21"/>
    </location>
</feature>
<name>A0A0F4PG67_9GAMM</name>
<dbReference type="InterPro" id="IPR002048">
    <property type="entry name" value="EF_hand_dom"/>
</dbReference>
<keyword evidence="1" id="KW-0732">Signal</keyword>
<dbReference type="RefSeq" id="WP_022946910.1">
    <property type="nucleotide sequence ID" value="NZ_CP023396.1"/>
</dbReference>
<proteinExistence type="predicted"/>
<reference evidence="3 4" key="1">
    <citation type="journal article" date="2015" name="BMC Genomics">
        <title>Genome mining reveals unlocked bioactive potential of marine Gram-negative bacteria.</title>
        <authorList>
            <person name="Machado H."/>
            <person name="Sonnenschein E.C."/>
            <person name="Melchiorsen J."/>
            <person name="Gram L."/>
        </authorList>
    </citation>
    <scope>NUCLEOTIDE SEQUENCE [LARGE SCALE GENOMIC DNA]</scope>
    <source>
        <strain evidence="3 4">S3137</strain>
    </source>
</reference>
<evidence type="ECO:0000313" key="4">
    <source>
        <dbReference type="Proteomes" id="UP000033664"/>
    </source>
</evidence>
<dbReference type="Proteomes" id="UP000033664">
    <property type="component" value="Unassembled WGS sequence"/>
</dbReference>
<dbReference type="PROSITE" id="PS50222">
    <property type="entry name" value="EF_HAND_2"/>
    <property type="match status" value="1"/>
</dbReference>